<dbReference type="Gene3D" id="3.40.50.10050">
    <property type="entry name" value="Translation initiation factor IF- 2, domain 3"/>
    <property type="match status" value="1"/>
</dbReference>
<protein>
    <submittedName>
        <fullName evidence="8">Translation initiation factor IF-2, mitochondrial</fullName>
    </submittedName>
</protein>
<dbReference type="STRING" id="7719.ENSCINP00000000257"/>
<comment type="similarity">
    <text evidence="1">Belongs to the TRAFAC class translation factor GTPase superfamily. Classic translation factor GTPase family. IF-2 subfamily.</text>
</comment>
<dbReference type="GO" id="GO:0005525">
    <property type="term" value="F:GTP binding"/>
    <property type="evidence" value="ECO:0007669"/>
    <property type="project" value="UniProtKB-KW"/>
</dbReference>
<name>F6ZHM4_CIOIN</name>
<accession>F6ZHM4</accession>
<dbReference type="InterPro" id="IPR044145">
    <property type="entry name" value="IF2_II"/>
</dbReference>
<dbReference type="FunCoup" id="F6ZHM4">
    <property type="interactions" value="105"/>
</dbReference>
<proteinExistence type="inferred from homology"/>
<reference evidence="8" key="2">
    <citation type="journal article" date="2008" name="Genome Biol.">
        <title>Improved genome assembly and evidence-based global gene model set for the chordate Ciona intestinalis: new insight into intron and operon populations.</title>
        <authorList>
            <person name="Satou Y."/>
            <person name="Mineta K."/>
            <person name="Ogasawara M."/>
            <person name="Sasakura Y."/>
            <person name="Shoguchi E."/>
            <person name="Ueno K."/>
            <person name="Yamada L."/>
            <person name="Matsumoto J."/>
            <person name="Wasserscheid J."/>
            <person name="Dewar K."/>
            <person name="Wiley G.B."/>
            <person name="Macmil S.L."/>
            <person name="Roe B.A."/>
            <person name="Zeller R.W."/>
            <person name="Hastings K.E."/>
            <person name="Lemaire P."/>
            <person name="Lindquist E."/>
            <person name="Endo T."/>
            <person name="Hotta K."/>
            <person name="Inaba K."/>
        </authorList>
    </citation>
    <scope>NUCLEOTIDE SEQUENCE [LARGE SCALE GENOMIC DNA]</scope>
    <source>
        <strain evidence="8">wild type</strain>
    </source>
</reference>
<dbReference type="InterPro" id="IPR027417">
    <property type="entry name" value="P-loop_NTPase"/>
</dbReference>
<dbReference type="Pfam" id="PF11987">
    <property type="entry name" value="IF-2"/>
    <property type="match status" value="1"/>
</dbReference>
<keyword evidence="4" id="KW-0648">Protein biosynthesis</keyword>
<dbReference type="InterPro" id="IPR015760">
    <property type="entry name" value="TIF_IF2"/>
</dbReference>
<organism evidence="8 9">
    <name type="scientific">Ciona intestinalis</name>
    <name type="common">Transparent sea squirt</name>
    <name type="synonym">Ascidia intestinalis</name>
    <dbReference type="NCBI Taxonomy" id="7719"/>
    <lineage>
        <taxon>Eukaryota</taxon>
        <taxon>Metazoa</taxon>
        <taxon>Chordata</taxon>
        <taxon>Tunicata</taxon>
        <taxon>Ascidiacea</taxon>
        <taxon>Phlebobranchia</taxon>
        <taxon>Cionidae</taxon>
        <taxon>Ciona</taxon>
    </lineage>
</organism>
<dbReference type="Gene3D" id="3.40.50.300">
    <property type="entry name" value="P-loop containing nucleotide triphosphate hydrolases"/>
    <property type="match status" value="1"/>
</dbReference>
<dbReference type="EMBL" id="EAAA01000602">
    <property type="status" value="NOT_ANNOTATED_CDS"/>
    <property type="molecule type" value="Genomic_DNA"/>
</dbReference>
<dbReference type="GO" id="GO:0005739">
    <property type="term" value="C:mitochondrion"/>
    <property type="evidence" value="ECO:0000318"/>
    <property type="project" value="GO_Central"/>
</dbReference>
<comment type="function">
    <text evidence="6">One of the essential components for the initiation of protein synthesis. Protects formylmethionyl-tRNA from spontaneous hydrolysis and promotes its binding to the 30S ribosomal subunits. Also involved in the hydrolysis of GTP during the formation of the 70S ribosomal complex.</text>
</comment>
<evidence type="ECO:0000256" key="6">
    <source>
        <dbReference type="ARBA" id="ARBA00025162"/>
    </source>
</evidence>
<dbReference type="PROSITE" id="PS51722">
    <property type="entry name" value="G_TR_2"/>
    <property type="match status" value="1"/>
</dbReference>
<dbReference type="GO" id="GO:0005737">
    <property type="term" value="C:cytoplasm"/>
    <property type="evidence" value="ECO:0000318"/>
    <property type="project" value="GO_Central"/>
</dbReference>
<dbReference type="Pfam" id="PF00009">
    <property type="entry name" value="GTP_EFTU"/>
    <property type="match status" value="1"/>
</dbReference>
<reference evidence="9" key="1">
    <citation type="journal article" date="2002" name="Science">
        <title>The draft genome of Ciona intestinalis: insights into chordate and vertebrate origins.</title>
        <authorList>
            <person name="Dehal P."/>
            <person name="Satou Y."/>
            <person name="Campbell R.K."/>
            <person name="Chapman J."/>
            <person name="Degnan B."/>
            <person name="De Tomaso A."/>
            <person name="Davidson B."/>
            <person name="Di Gregorio A."/>
            <person name="Gelpke M."/>
            <person name="Goodstein D.M."/>
            <person name="Harafuji N."/>
            <person name="Hastings K.E."/>
            <person name="Ho I."/>
            <person name="Hotta K."/>
            <person name="Huang W."/>
            <person name="Kawashima T."/>
            <person name="Lemaire P."/>
            <person name="Martinez D."/>
            <person name="Meinertzhagen I.A."/>
            <person name="Necula S."/>
            <person name="Nonaka M."/>
            <person name="Putnam N."/>
            <person name="Rash S."/>
            <person name="Saiga H."/>
            <person name="Satake M."/>
            <person name="Terry A."/>
            <person name="Yamada L."/>
            <person name="Wang H.G."/>
            <person name="Awazu S."/>
            <person name="Azumi K."/>
            <person name="Boore J."/>
            <person name="Branno M."/>
            <person name="Chin-Bow S."/>
            <person name="DeSantis R."/>
            <person name="Doyle S."/>
            <person name="Francino P."/>
            <person name="Keys D.N."/>
            <person name="Haga S."/>
            <person name="Hayashi H."/>
            <person name="Hino K."/>
            <person name="Imai K.S."/>
            <person name="Inaba K."/>
            <person name="Kano S."/>
            <person name="Kobayashi K."/>
            <person name="Kobayashi M."/>
            <person name="Lee B.I."/>
            <person name="Makabe K.W."/>
            <person name="Manohar C."/>
            <person name="Matassi G."/>
            <person name="Medina M."/>
            <person name="Mochizuki Y."/>
            <person name="Mount S."/>
            <person name="Morishita T."/>
            <person name="Miura S."/>
            <person name="Nakayama A."/>
            <person name="Nishizaka S."/>
            <person name="Nomoto H."/>
            <person name="Ohta F."/>
            <person name="Oishi K."/>
            <person name="Rigoutsos I."/>
            <person name="Sano M."/>
            <person name="Sasaki A."/>
            <person name="Sasakura Y."/>
            <person name="Shoguchi E."/>
            <person name="Shin-i T."/>
            <person name="Spagnuolo A."/>
            <person name="Stainier D."/>
            <person name="Suzuki M.M."/>
            <person name="Tassy O."/>
            <person name="Takatori N."/>
            <person name="Tokuoka M."/>
            <person name="Yagi K."/>
            <person name="Yoshizaki F."/>
            <person name="Wada S."/>
            <person name="Zhang C."/>
            <person name="Hyatt P.D."/>
            <person name="Larimer F."/>
            <person name="Detter C."/>
            <person name="Doggett N."/>
            <person name="Glavina T."/>
            <person name="Hawkins T."/>
            <person name="Richardson P."/>
            <person name="Lucas S."/>
            <person name="Kohara Y."/>
            <person name="Levine M."/>
            <person name="Satoh N."/>
            <person name="Rokhsar D.S."/>
        </authorList>
    </citation>
    <scope>NUCLEOTIDE SEQUENCE [LARGE SCALE GENOMIC DNA]</scope>
</reference>
<dbReference type="HOGENOM" id="CLU_006301_5_2_1"/>
<reference evidence="8" key="3">
    <citation type="submission" date="2025-08" db="UniProtKB">
        <authorList>
            <consortium name="Ensembl"/>
        </authorList>
    </citation>
    <scope>IDENTIFICATION</scope>
</reference>
<dbReference type="InterPro" id="IPR005225">
    <property type="entry name" value="Small_GTP-bd"/>
</dbReference>
<evidence type="ECO:0000256" key="3">
    <source>
        <dbReference type="ARBA" id="ARBA00022741"/>
    </source>
</evidence>
<dbReference type="Ensembl" id="ENSCINT00000000257.3">
    <property type="protein sequence ID" value="ENSCINP00000000257.3"/>
    <property type="gene ID" value="ENSCING00000000152.3"/>
</dbReference>
<dbReference type="Pfam" id="PF22042">
    <property type="entry name" value="EF-G_D2"/>
    <property type="match status" value="1"/>
</dbReference>
<evidence type="ECO:0000256" key="2">
    <source>
        <dbReference type="ARBA" id="ARBA00022540"/>
    </source>
</evidence>
<dbReference type="InterPro" id="IPR023115">
    <property type="entry name" value="TIF_IF2_dom3"/>
</dbReference>
<dbReference type="CDD" id="cd03702">
    <property type="entry name" value="IF2_mtIF2_II"/>
    <property type="match status" value="1"/>
</dbReference>
<dbReference type="FunFam" id="2.40.30.10:FF:000387">
    <property type="entry name" value="translation initiation factor IF-2, mitochondrial"/>
    <property type="match status" value="1"/>
</dbReference>
<dbReference type="GeneTree" id="ENSGT00900000141103"/>
<keyword evidence="2" id="KW-0396">Initiation factor</keyword>
<dbReference type="InterPro" id="IPR009000">
    <property type="entry name" value="Transl_B-barrel_sf"/>
</dbReference>
<keyword evidence="3" id="KW-0547">Nucleotide-binding</keyword>
<reference evidence="8" key="4">
    <citation type="submission" date="2025-09" db="UniProtKB">
        <authorList>
            <consortium name="Ensembl"/>
        </authorList>
    </citation>
    <scope>IDENTIFICATION</scope>
</reference>
<sequence length="549" mass="60324">MKQRSPVITIMGHVDHGKTTLLDKLRKTTVAAGEAGGITQRIGAFEVVLENGQTLTFLDTPGHAAFSSMRQRGANLTDIVVLVVAADDGVMEQTVESINMARNANVPVIVAVNKCDVKSANPTEVLLELAEVGLQAEEVGGDIQTVEISAKTGTGLQDLIECILVQADVLELTTDRTSAVEGVIVESRLEKYLGSVASAVVQHGTLKKGDHLVAGTSYAKVKQLFDENGRVIKTATASMPVDIAGWKTLPPSGEVLLQVPTEDRAKEVVEWRKRLQQEEKNLEDFEQISQHRQEVRRMYNNARKKFAHKWYLRRKFLGEETAELIKRKSGVPELNIILKADLDGSLGAVNDLLCSYNCHDVCELQVVTEQVGEIRESDIELANTLNAVIVTFNVSPSKEIKELAEKSDVEILSFNVIYHLFDALVKAIEELLPPVLKNELQGDALVLDTFTTSENKSSLVAGCKVKQGNIIMKDSHVCQLIRGNEVIHEEIGKLLSMFHQKLPITSANIGQQCGLLFKGDGILPEKGDVIKCFKTSYVPNKLKWKPSGF</sequence>
<dbReference type="GO" id="GO:0003743">
    <property type="term" value="F:translation initiation factor activity"/>
    <property type="evidence" value="ECO:0000318"/>
    <property type="project" value="GO_Central"/>
</dbReference>
<dbReference type="Proteomes" id="UP000008144">
    <property type="component" value="Chromosome 10"/>
</dbReference>
<dbReference type="InterPro" id="IPR053905">
    <property type="entry name" value="EF-G-like_DII"/>
</dbReference>
<dbReference type="SUPFAM" id="SSF52540">
    <property type="entry name" value="P-loop containing nucleoside triphosphate hydrolases"/>
    <property type="match status" value="1"/>
</dbReference>
<dbReference type="GO" id="GO:0003924">
    <property type="term" value="F:GTPase activity"/>
    <property type="evidence" value="ECO:0007669"/>
    <property type="project" value="InterPro"/>
</dbReference>
<evidence type="ECO:0000313" key="9">
    <source>
        <dbReference type="Proteomes" id="UP000008144"/>
    </source>
</evidence>
<dbReference type="OMA" id="DHPLREY"/>
<evidence type="ECO:0000256" key="5">
    <source>
        <dbReference type="ARBA" id="ARBA00023134"/>
    </source>
</evidence>
<dbReference type="AlphaFoldDB" id="F6ZHM4"/>
<dbReference type="PANTHER" id="PTHR43381:SF20">
    <property type="entry name" value="TRANSLATION INITIATION FACTOR IF-2, MITOCHONDRIAL"/>
    <property type="match status" value="1"/>
</dbReference>
<keyword evidence="5" id="KW-0342">GTP-binding</keyword>
<evidence type="ECO:0000259" key="7">
    <source>
        <dbReference type="PROSITE" id="PS51722"/>
    </source>
</evidence>
<dbReference type="SUPFAM" id="SSF52156">
    <property type="entry name" value="Initiation factor IF2/eIF5b, domain 3"/>
    <property type="match status" value="1"/>
</dbReference>
<dbReference type="InterPro" id="IPR036925">
    <property type="entry name" value="TIF_IF2_dom3_sf"/>
</dbReference>
<dbReference type="GO" id="GO:0070124">
    <property type="term" value="P:mitochondrial translational initiation"/>
    <property type="evidence" value="ECO:0000318"/>
    <property type="project" value="GO_Central"/>
</dbReference>
<feature type="domain" description="Tr-type G" evidence="7">
    <location>
        <begin position="3"/>
        <end position="173"/>
    </location>
</feature>
<evidence type="ECO:0000256" key="4">
    <source>
        <dbReference type="ARBA" id="ARBA00022917"/>
    </source>
</evidence>
<dbReference type="CDD" id="cd01887">
    <property type="entry name" value="IF2_eIF5B"/>
    <property type="match status" value="1"/>
</dbReference>
<evidence type="ECO:0000313" key="8">
    <source>
        <dbReference type="Ensembl" id="ENSCINP00000000257.3"/>
    </source>
</evidence>
<gene>
    <name evidence="8" type="primary">LOC100176223</name>
</gene>
<dbReference type="NCBIfam" id="TIGR00231">
    <property type="entry name" value="small_GTP"/>
    <property type="match status" value="1"/>
</dbReference>
<dbReference type="FunFam" id="3.40.50.10050:FF:000001">
    <property type="entry name" value="Translation initiation factor IF-2"/>
    <property type="match status" value="1"/>
</dbReference>
<evidence type="ECO:0000256" key="1">
    <source>
        <dbReference type="ARBA" id="ARBA00007733"/>
    </source>
</evidence>
<dbReference type="PANTHER" id="PTHR43381">
    <property type="entry name" value="TRANSLATION INITIATION FACTOR IF-2-RELATED"/>
    <property type="match status" value="1"/>
</dbReference>
<dbReference type="FunFam" id="3.40.50.300:FF:000019">
    <property type="entry name" value="Translation initiation factor IF-2"/>
    <property type="match status" value="1"/>
</dbReference>
<dbReference type="InterPro" id="IPR000795">
    <property type="entry name" value="T_Tr_GTP-bd_dom"/>
</dbReference>
<dbReference type="SUPFAM" id="SSF50447">
    <property type="entry name" value="Translation proteins"/>
    <property type="match status" value="2"/>
</dbReference>
<keyword evidence="9" id="KW-1185">Reference proteome</keyword>
<dbReference type="InParanoid" id="F6ZHM4"/>
<dbReference type="Gene3D" id="2.40.30.10">
    <property type="entry name" value="Translation factors"/>
    <property type="match status" value="2"/>
</dbReference>
<dbReference type="FunFam" id="2.40.30.10:FF:000054">
    <property type="entry name" value="Translation initiation factor IF-2"/>
    <property type="match status" value="1"/>
</dbReference>